<dbReference type="GO" id="GO:0043041">
    <property type="term" value="P:amino acid activation for nonribosomal peptide biosynthetic process"/>
    <property type="evidence" value="ECO:0007669"/>
    <property type="project" value="TreeGrafter"/>
</dbReference>
<dbReference type="CDD" id="cd19531">
    <property type="entry name" value="LCL_NRPS-like"/>
    <property type="match status" value="1"/>
</dbReference>
<dbReference type="FunFam" id="3.30.559.10:FF:000012">
    <property type="entry name" value="Non-ribosomal peptide synthetase"/>
    <property type="match status" value="1"/>
</dbReference>
<dbReference type="Gene3D" id="3.30.559.10">
    <property type="entry name" value="Chloramphenicol acetyltransferase-like domain"/>
    <property type="match status" value="1"/>
</dbReference>
<dbReference type="InterPro" id="IPR041464">
    <property type="entry name" value="TubC_N"/>
</dbReference>
<dbReference type="GO" id="GO:0008610">
    <property type="term" value="P:lipid biosynthetic process"/>
    <property type="evidence" value="ECO:0007669"/>
    <property type="project" value="UniProtKB-ARBA"/>
</dbReference>
<dbReference type="Gene3D" id="3.40.50.1820">
    <property type="entry name" value="alpha/beta hydrolase"/>
    <property type="match status" value="1"/>
</dbReference>
<comment type="cofactor">
    <cofactor evidence="1">
        <name>pantetheine 4'-phosphate</name>
        <dbReference type="ChEBI" id="CHEBI:47942"/>
    </cofactor>
</comment>
<dbReference type="NCBIfam" id="TIGR01733">
    <property type="entry name" value="AA-adenyl-dom"/>
    <property type="match status" value="1"/>
</dbReference>
<reference evidence="6" key="1">
    <citation type="submission" date="2021-05" db="EMBL/GenBank/DDBJ databases">
        <authorList>
            <person name="Pietrasiak N."/>
            <person name="Ward R."/>
            <person name="Stajich J.E."/>
            <person name="Kurbessoian T."/>
        </authorList>
    </citation>
    <scope>NUCLEOTIDE SEQUENCE</scope>
    <source>
        <strain evidence="6">CPER-KK1</strain>
    </source>
</reference>
<gene>
    <name evidence="6" type="ORF">KME25_18145</name>
</gene>
<feature type="domain" description="Carrier" evidence="5">
    <location>
        <begin position="1056"/>
        <end position="1131"/>
    </location>
</feature>
<keyword evidence="4" id="KW-0597">Phosphoprotein</keyword>
<keyword evidence="3" id="KW-0596">Phosphopantetheine</keyword>
<reference evidence="6" key="2">
    <citation type="journal article" date="2022" name="Microbiol. Resour. Announc.">
        <title>Metagenome Sequencing to Explore Phylogenomics of Terrestrial Cyanobacteria.</title>
        <authorList>
            <person name="Ward R.D."/>
            <person name="Stajich J.E."/>
            <person name="Johansen J.R."/>
            <person name="Huntemann M."/>
            <person name="Clum A."/>
            <person name="Foster B."/>
            <person name="Foster B."/>
            <person name="Roux S."/>
            <person name="Palaniappan K."/>
            <person name="Varghese N."/>
            <person name="Mukherjee S."/>
            <person name="Reddy T.B.K."/>
            <person name="Daum C."/>
            <person name="Copeland A."/>
            <person name="Chen I.A."/>
            <person name="Ivanova N.N."/>
            <person name="Kyrpides N.C."/>
            <person name="Shapiro N."/>
            <person name="Eloe-Fadrosh E.A."/>
            <person name="Pietrasiak N."/>
        </authorList>
    </citation>
    <scope>NUCLEOTIDE SEQUENCE</scope>
    <source>
        <strain evidence="6">CPER-KK1</strain>
    </source>
</reference>
<dbReference type="FunFam" id="1.10.1200.10:FF:000005">
    <property type="entry name" value="Nonribosomal peptide synthetase 1"/>
    <property type="match status" value="1"/>
</dbReference>
<dbReference type="PANTHER" id="PTHR45527">
    <property type="entry name" value="NONRIBOSOMAL PEPTIDE SYNTHETASE"/>
    <property type="match status" value="1"/>
</dbReference>
<dbReference type="Gene3D" id="1.10.10.1830">
    <property type="entry name" value="Non-ribosomal peptide synthase, adenylation domain"/>
    <property type="match status" value="1"/>
</dbReference>
<dbReference type="InterPro" id="IPR020845">
    <property type="entry name" value="AMP-binding_CS"/>
</dbReference>
<dbReference type="GO" id="GO:0044550">
    <property type="term" value="P:secondary metabolite biosynthetic process"/>
    <property type="evidence" value="ECO:0007669"/>
    <property type="project" value="UniProtKB-ARBA"/>
</dbReference>
<dbReference type="FunFam" id="3.40.50.12780:FF:000012">
    <property type="entry name" value="Non-ribosomal peptide synthetase"/>
    <property type="match status" value="1"/>
</dbReference>
<dbReference type="GO" id="GO:0003824">
    <property type="term" value="F:catalytic activity"/>
    <property type="evidence" value="ECO:0007669"/>
    <property type="project" value="InterPro"/>
</dbReference>
<dbReference type="InterPro" id="IPR001031">
    <property type="entry name" value="Thioesterase"/>
</dbReference>
<protein>
    <submittedName>
        <fullName evidence="6">Amino acid adenylation domain-containing protein</fullName>
    </submittedName>
</protein>
<dbReference type="Pfam" id="PF00975">
    <property type="entry name" value="Thioesterase"/>
    <property type="match status" value="1"/>
</dbReference>
<dbReference type="Pfam" id="PF00501">
    <property type="entry name" value="AMP-binding"/>
    <property type="match status" value="1"/>
</dbReference>
<dbReference type="InterPro" id="IPR029058">
    <property type="entry name" value="AB_hydrolase_fold"/>
</dbReference>
<organism evidence="6 7">
    <name type="scientific">Symplocastrum torsivum CPER-KK1</name>
    <dbReference type="NCBI Taxonomy" id="450513"/>
    <lineage>
        <taxon>Bacteria</taxon>
        <taxon>Bacillati</taxon>
        <taxon>Cyanobacteriota</taxon>
        <taxon>Cyanophyceae</taxon>
        <taxon>Oscillatoriophycideae</taxon>
        <taxon>Oscillatoriales</taxon>
        <taxon>Microcoleaceae</taxon>
        <taxon>Symplocastrum</taxon>
    </lineage>
</organism>
<dbReference type="InterPro" id="IPR000873">
    <property type="entry name" value="AMP-dep_synth/lig_dom"/>
</dbReference>
<dbReference type="Gene3D" id="3.30.300.30">
    <property type="match status" value="1"/>
</dbReference>
<dbReference type="InterPro" id="IPR010071">
    <property type="entry name" value="AA_adenyl_dom"/>
</dbReference>
<dbReference type="SUPFAM" id="SSF53474">
    <property type="entry name" value="alpha/beta-Hydrolases"/>
    <property type="match status" value="1"/>
</dbReference>
<dbReference type="SUPFAM" id="SSF56801">
    <property type="entry name" value="Acetyl-CoA synthetase-like"/>
    <property type="match status" value="1"/>
</dbReference>
<name>A0A951UB05_9CYAN</name>
<dbReference type="InterPro" id="IPR025110">
    <property type="entry name" value="AMP-bd_C"/>
</dbReference>
<dbReference type="InterPro" id="IPR001242">
    <property type="entry name" value="Condensation_dom"/>
</dbReference>
<dbReference type="Pfam" id="PF13193">
    <property type="entry name" value="AMP-binding_C"/>
    <property type="match status" value="1"/>
</dbReference>
<dbReference type="CDD" id="cd05930">
    <property type="entry name" value="A_NRPS"/>
    <property type="match status" value="1"/>
</dbReference>
<comment type="caution">
    <text evidence="6">The sequence shown here is derived from an EMBL/GenBank/DDBJ whole genome shotgun (WGS) entry which is preliminary data.</text>
</comment>
<dbReference type="EMBL" id="JAHHIF010000024">
    <property type="protein sequence ID" value="MBW4546344.1"/>
    <property type="molecule type" value="Genomic_DNA"/>
</dbReference>
<dbReference type="InterPro" id="IPR036736">
    <property type="entry name" value="ACP-like_sf"/>
</dbReference>
<accession>A0A951UB05</accession>
<evidence type="ECO:0000259" key="5">
    <source>
        <dbReference type="PROSITE" id="PS50075"/>
    </source>
</evidence>
<dbReference type="Gene3D" id="3.30.559.30">
    <property type="entry name" value="Nonribosomal peptide synthetase, condensation domain"/>
    <property type="match status" value="1"/>
</dbReference>
<dbReference type="PROSITE" id="PS00455">
    <property type="entry name" value="AMP_BINDING"/>
    <property type="match status" value="1"/>
</dbReference>
<dbReference type="Pfam" id="PF00550">
    <property type="entry name" value="PP-binding"/>
    <property type="match status" value="1"/>
</dbReference>
<dbReference type="PROSITE" id="PS50075">
    <property type="entry name" value="CARRIER"/>
    <property type="match status" value="1"/>
</dbReference>
<dbReference type="InterPro" id="IPR044894">
    <property type="entry name" value="TubC_N_sf"/>
</dbReference>
<dbReference type="Pfam" id="PF00668">
    <property type="entry name" value="Condensation"/>
    <property type="match status" value="1"/>
</dbReference>
<dbReference type="Gene3D" id="2.30.38.10">
    <property type="entry name" value="Luciferase, Domain 3"/>
    <property type="match status" value="1"/>
</dbReference>
<evidence type="ECO:0000256" key="1">
    <source>
        <dbReference type="ARBA" id="ARBA00001957"/>
    </source>
</evidence>
<dbReference type="Pfam" id="PF18563">
    <property type="entry name" value="TubC_N"/>
    <property type="match status" value="1"/>
</dbReference>
<dbReference type="GO" id="GO:0005829">
    <property type="term" value="C:cytosol"/>
    <property type="evidence" value="ECO:0007669"/>
    <property type="project" value="TreeGrafter"/>
</dbReference>
<dbReference type="Gene3D" id="1.10.1200.10">
    <property type="entry name" value="ACP-like"/>
    <property type="match status" value="1"/>
</dbReference>
<dbReference type="PANTHER" id="PTHR45527:SF1">
    <property type="entry name" value="FATTY ACID SYNTHASE"/>
    <property type="match status" value="1"/>
</dbReference>
<sequence length="1437" mass="160319">MKTIDEFLSELRCLDVKLWNEGDRLRYKAPKETLTPALRQELKERKAEILAFLHKANAATSSNLSPILPVPRDGNLPLSFAQARLWFLAQLEPDSPAYNIPAAFRLTGLLNVTALSQSLNEIVQRHEVLRTSFPSVDGQPKQVISPDTALTLPVIDLRELPPDQGLSEAQLLTAEEAQQPFNLSTGPLFRVKLLRLEEAEHMLLVTMHHIVYDGWSYDIFLRELAALYDAFSSGKPSPLPELPIQYADFAHWQREWLQGEVLESQRDYWKQQLNGNLPILQLLTDYPRPPVQTYQGGYQSLELPKNLTKALKALSQQERVTLFMTLLAAFQTFLYRYTGQEDMIVGTPIAGRNQMEAEGLIGFFVNTLALRTYLTGNPSFQELLGRVREVALGAYAHQDLPFEKLVEELQPERDRSRTPLFQVMFVLQNTPTSALELPGLTVSSLNIDSKTAKFDLTLFMIETAQGLRASLEYNTDLFNAATITRMLGNFQTLLEGIVANPQQRLSDLPLLTAAEQHQLLVEWNNTTKEYPQDKCIHQLFEAQVEQAPDAVAVVFEGEQLTYRELNARANQLAHYLQVLGVGPEVLVGICVERSLEMLVGLLGILKAGGAYVPLDPAYPLERLAFMLEDASVSVLLTQARLVESLPQHQVPLVCLDGDWEVIAQYSEENPFSGATPKNLAYVIYTSGSTGKPKGVLVEHRGLLNLVFWHRRTFAVSPKDRATQLAGSAFDASVWELWPYLSAGASIYIANEQTRVLPQQLRDWLIKNAITISFLPTPLAESILSLDWSTNVALRTLLTGGDKLHNYPLSSIPFELVNNYGPTENTVVTTSGLIPAKPRTDVAPPIGRPIANTKVYLLDEKLQLIPIGIPGELYVSGEGLARGYLNRPDLTAQKFIANPFIDNPSVSGAAPEKLSGCDSALCLYKTGDLARYLPNGDIEFLGRIDEQVKIRGFRIELGEIEALLVQHPDLREVEVIVREDIPGNKFLAAYVVPKLETSPPTNRELRSFLKAKLPDYMVPGAFVFLEAMPLTPNGKIDRRALPIPDSARREQEDNFVAPSTPTEEILAAIWAEVLGRQQVGINDNFFELGGHSMLAARLFAQIEKKLGRNLPLANLFQAPTIKELVSLFNQQDYSSEQKKSTMQLESATNLLNQSGLSAPCSSLIVIQPNGSKPPLFCIHVLGRGLKFYRPLAHHLGLEQPLYGLAAQIMDRKYAPQNRVEDLAAHYIKELRILQSEGPYFLAGVSFGGSVAFEMAQQLVAQGQKVALLALFDTYASEAVKQISSGERFSAHWNNFLKLGPIYVLKKAKDNVKGKIQSFNDKLNHSLNEIGCKFYLGIGRPLPDNLQDFTFQQENNQASKNYVPQVYPGRVTLFRSRDQIIDISSYRDPQLGWGELATGGLERHEVPGTHLGMLQEPHVQVLAEKLKAYLDKAQAETHL</sequence>
<evidence type="ECO:0000313" key="7">
    <source>
        <dbReference type="Proteomes" id="UP000753908"/>
    </source>
</evidence>
<dbReference type="SUPFAM" id="SSF52777">
    <property type="entry name" value="CoA-dependent acyltransferases"/>
    <property type="match status" value="2"/>
</dbReference>
<dbReference type="InterPro" id="IPR020806">
    <property type="entry name" value="PKS_PP-bd"/>
</dbReference>
<dbReference type="SUPFAM" id="SSF47336">
    <property type="entry name" value="ACP-like"/>
    <property type="match status" value="1"/>
</dbReference>
<dbReference type="FunFam" id="3.40.50.980:FF:000001">
    <property type="entry name" value="Non-ribosomal peptide synthetase"/>
    <property type="match status" value="1"/>
</dbReference>
<dbReference type="FunFam" id="3.30.300.30:FF:000010">
    <property type="entry name" value="Enterobactin synthetase component F"/>
    <property type="match status" value="1"/>
</dbReference>
<dbReference type="SMART" id="SM00823">
    <property type="entry name" value="PKS_PP"/>
    <property type="match status" value="1"/>
</dbReference>
<dbReference type="InterPro" id="IPR023213">
    <property type="entry name" value="CAT-like_dom_sf"/>
</dbReference>
<dbReference type="Proteomes" id="UP000753908">
    <property type="component" value="Unassembled WGS sequence"/>
</dbReference>
<evidence type="ECO:0000313" key="6">
    <source>
        <dbReference type="EMBL" id="MBW4546344.1"/>
    </source>
</evidence>
<dbReference type="InterPro" id="IPR009081">
    <property type="entry name" value="PP-bd_ACP"/>
</dbReference>
<evidence type="ECO:0000256" key="4">
    <source>
        <dbReference type="ARBA" id="ARBA00022553"/>
    </source>
</evidence>
<evidence type="ECO:0000256" key="3">
    <source>
        <dbReference type="ARBA" id="ARBA00022450"/>
    </source>
</evidence>
<proteinExistence type="inferred from homology"/>
<dbReference type="InterPro" id="IPR045851">
    <property type="entry name" value="AMP-bd_C_sf"/>
</dbReference>
<evidence type="ECO:0000256" key="2">
    <source>
        <dbReference type="ARBA" id="ARBA00006432"/>
    </source>
</evidence>
<comment type="similarity">
    <text evidence="2">Belongs to the ATP-dependent AMP-binding enzyme family.</text>
</comment>
<dbReference type="Gene3D" id="3.40.50.980">
    <property type="match status" value="2"/>
</dbReference>
<dbReference type="GO" id="GO:0031177">
    <property type="term" value="F:phosphopantetheine binding"/>
    <property type="evidence" value="ECO:0007669"/>
    <property type="project" value="InterPro"/>
</dbReference>